<proteinExistence type="predicted"/>
<keyword evidence="2" id="KW-1133">Transmembrane helix</keyword>
<gene>
    <name evidence="3" type="ORF">g.44080</name>
</gene>
<organism evidence="3">
    <name type="scientific">Anthurium amnicola</name>
    <dbReference type="NCBI Taxonomy" id="1678845"/>
    <lineage>
        <taxon>Eukaryota</taxon>
        <taxon>Viridiplantae</taxon>
        <taxon>Streptophyta</taxon>
        <taxon>Embryophyta</taxon>
        <taxon>Tracheophyta</taxon>
        <taxon>Spermatophyta</taxon>
        <taxon>Magnoliopsida</taxon>
        <taxon>Liliopsida</taxon>
        <taxon>Araceae</taxon>
        <taxon>Pothoideae</taxon>
        <taxon>Potheae</taxon>
        <taxon>Anthurium</taxon>
    </lineage>
</organism>
<dbReference type="CDD" id="cd12087">
    <property type="entry name" value="TM_EGFR-like"/>
    <property type="match status" value="1"/>
</dbReference>
<keyword evidence="2" id="KW-0812">Transmembrane</keyword>
<accession>A0A1D1YRT4</accession>
<sequence length="272" mass="28866">LFSTYTLHSFLPNHSMMLAKRKKPELPSPDTDNPATVTVISTIVTAPTDAPNPQTSPSSQPSTSSNPQSNSNPPAQPANSSPTPSTKSTPDANASPKNAATPSNSNPTSTSIGSQQDSSTPTLPVSTVTPFSSPPPTITSIISSLDSGANNPPGYVYSLATVIGGMILLAIVVAGIFCYKRRQKPSEERHGIRSYDELLTIMTSTTRPPSYTDDLVPSSPGTSVVYIQPTSPDFDLLEIGSIYKPALPRESIRIDALPPINYNPGEHEYEND</sequence>
<dbReference type="AlphaFoldDB" id="A0A1D1YRT4"/>
<feature type="compositionally biased region" description="Low complexity" evidence="1">
    <location>
        <begin position="98"/>
        <end position="131"/>
    </location>
</feature>
<protein>
    <submittedName>
        <fullName evidence="3">Uncharacterized protein</fullName>
    </submittedName>
</protein>
<feature type="region of interest" description="Disordered" evidence="1">
    <location>
        <begin position="22"/>
        <end position="135"/>
    </location>
</feature>
<name>A0A1D1YRT4_9ARAE</name>
<evidence type="ECO:0000256" key="1">
    <source>
        <dbReference type="SAM" id="MobiDB-lite"/>
    </source>
</evidence>
<reference evidence="3" key="1">
    <citation type="submission" date="2015-07" db="EMBL/GenBank/DDBJ databases">
        <title>Transcriptome Assembly of Anthurium amnicola.</title>
        <authorList>
            <person name="Suzuki J."/>
        </authorList>
    </citation>
    <scope>NUCLEOTIDE SEQUENCE</scope>
</reference>
<keyword evidence="2" id="KW-0472">Membrane</keyword>
<feature type="transmembrane region" description="Helical" evidence="2">
    <location>
        <begin position="155"/>
        <end position="179"/>
    </location>
</feature>
<dbReference type="EMBL" id="GDJX01010595">
    <property type="protein sequence ID" value="JAT57341.1"/>
    <property type="molecule type" value="Transcribed_RNA"/>
</dbReference>
<evidence type="ECO:0000313" key="3">
    <source>
        <dbReference type="EMBL" id="JAT57341.1"/>
    </source>
</evidence>
<evidence type="ECO:0000256" key="2">
    <source>
        <dbReference type="SAM" id="Phobius"/>
    </source>
</evidence>
<feature type="compositionally biased region" description="Low complexity" evidence="1">
    <location>
        <begin position="34"/>
        <end position="90"/>
    </location>
</feature>
<feature type="non-terminal residue" evidence="3">
    <location>
        <position position="1"/>
    </location>
</feature>